<accession>A0A6S7GQH5</accession>
<keyword evidence="6" id="KW-0285">Flavoprotein</keyword>
<evidence type="ECO:0000256" key="2">
    <source>
        <dbReference type="ARBA" id="ARBA00001974"/>
    </source>
</evidence>
<dbReference type="GO" id="GO:0009235">
    <property type="term" value="P:cobalamin metabolic process"/>
    <property type="evidence" value="ECO:0007669"/>
    <property type="project" value="TreeGrafter"/>
</dbReference>
<dbReference type="AlphaFoldDB" id="A0A6S7GQH5"/>
<evidence type="ECO:0000313" key="13">
    <source>
        <dbReference type="Proteomes" id="UP001152795"/>
    </source>
</evidence>
<dbReference type="GO" id="GO:0033787">
    <property type="term" value="F:cyanocobalamin reductase (cyanide-eliminating) (NADP+) activity"/>
    <property type="evidence" value="ECO:0007669"/>
    <property type="project" value="TreeGrafter"/>
</dbReference>
<evidence type="ECO:0000256" key="5">
    <source>
        <dbReference type="ARBA" id="ARBA00022490"/>
    </source>
</evidence>
<keyword evidence="5" id="KW-0963">Cytoplasm</keyword>
<dbReference type="Proteomes" id="UP001152795">
    <property type="component" value="Unassembled WGS sequence"/>
</dbReference>
<evidence type="ECO:0000256" key="8">
    <source>
        <dbReference type="ARBA" id="ARBA00022827"/>
    </source>
</evidence>
<comment type="caution">
    <text evidence="12">The sequence shown here is derived from an EMBL/GenBank/DDBJ whole genome shotgun (WGS) entry which is preliminary data.</text>
</comment>
<evidence type="ECO:0000256" key="1">
    <source>
        <dbReference type="ARBA" id="ARBA00001917"/>
    </source>
</evidence>
<evidence type="ECO:0000256" key="11">
    <source>
        <dbReference type="ARBA" id="ARBA00031313"/>
    </source>
</evidence>
<dbReference type="Pfam" id="PF16690">
    <property type="entry name" value="MMACHC"/>
    <property type="match status" value="1"/>
</dbReference>
<evidence type="ECO:0000256" key="6">
    <source>
        <dbReference type="ARBA" id="ARBA00022630"/>
    </source>
</evidence>
<comment type="similarity">
    <text evidence="4">Belongs to the MMACHC family.</text>
</comment>
<comment type="cofactor">
    <cofactor evidence="2">
        <name>FAD</name>
        <dbReference type="ChEBI" id="CHEBI:57692"/>
    </cofactor>
</comment>
<evidence type="ECO:0000313" key="12">
    <source>
        <dbReference type="EMBL" id="CAB3988687.1"/>
    </source>
</evidence>
<comment type="cofactor">
    <cofactor evidence="1">
        <name>FMN</name>
        <dbReference type="ChEBI" id="CHEBI:58210"/>
    </cofactor>
</comment>
<gene>
    <name evidence="12" type="ORF">PACLA_8A005488</name>
</gene>
<proteinExistence type="inferred from homology"/>
<dbReference type="PANTHER" id="PTHR31457">
    <property type="entry name" value="METHYLMALONIC ACIDURIA AND HOMOCYSTINURIA TYPE C PROTEIN"/>
    <property type="match status" value="1"/>
</dbReference>
<dbReference type="EMBL" id="CACRXK020001364">
    <property type="protein sequence ID" value="CAB3988687.1"/>
    <property type="molecule type" value="Genomic_DNA"/>
</dbReference>
<reference evidence="12" key="1">
    <citation type="submission" date="2020-04" db="EMBL/GenBank/DDBJ databases">
        <authorList>
            <person name="Alioto T."/>
            <person name="Alioto T."/>
            <person name="Gomez Garrido J."/>
        </authorList>
    </citation>
    <scope>NUCLEOTIDE SEQUENCE</scope>
    <source>
        <strain evidence="12">A484AB</strain>
    </source>
</reference>
<evidence type="ECO:0000256" key="9">
    <source>
        <dbReference type="ARBA" id="ARBA00022857"/>
    </source>
</evidence>
<evidence type="ECO:0000256" key="3">
    <source>
        <dbReference type="ARBA" id="ARBA00004496"/>
    </source>
</evidence>
<name>A0A6S7GQH5_PARCT</name>
<keyword evidence="7" id="KW-0288">FMN</keyword>
<dbReference type="OrthoDB" id="409189at2759"/>
<dbReference type="CDD" id="cd12959">
    <property type="entry name" value="MMACHC-like"/>
    <property type="match status" value="1"/>
</dbReference>
<comment type="subcellular location">
    <subcellularLocation>
        <location evidence="3">Cytoplasm</location>
    </subcellularLocation>
</comment>
<dbReference type="PANTHER" id="PTHR31457:SF2">
    <property type="entry name" value="CYANOCOBALAMIN REDUCTASE _ ALKYLCOBALAMIN DEALKYLASE"/>
    <property type="match status" value="1"/>
</dbReference>
<evidence type="ECO:0000256" key="10">
    <source>
        <dbReference type="ARBA" id="ARBA00023002"/>
    </source>
</evidence>
<dbReference type="GO" id="GO:0005737">
    <property type="term" value="C:cytoplasm"/>
    <property type="evidence" value="ECO:0007669"/>
    <property type="project" value="UniProtKB-SubCell"/>
</dbReference>
<organism evidence="12 13">
    <name type="scientific">Paramuricea clavata</name>
    <name type="common">Red gorgonian</name>
    <name type="synonym">Violescent sea-whip</name>
    <dbReference type="NCBI Taxonomy" id="317549"/>
    <lineage>
        <taxon>Eukaryota</taxon>
        <taxon>Metazoa</taxon>
        <taxon>Cnidaria</taxon>
        <taxon>Anthozoa</taxon>
        <taxon>Octocorallia</taxon>
        <taxon>Malacalcyonacea</taxon>
        <taxon>Plexauridae</taxon>
        <taxon>Paramuricea</taxon>
    </lineage>
</organism>
<dbReference type="GO" id="GO:0032451">
    <property type="term" value="F:demethylase activity"/>
    <property type="evidence" value="ECO:0007669"/>
    <property type="project" value="TreeGrafter"/>
</dbReference>
<keyword evidence="8" id="KW-0274">FAD</keyword>
<keyword evidence="13" id="KW-1185">Reference proteome</keyword>
<protein>
    <recommendedName>
        <fullName evidence="11">Cyanocobalamin reductase (cyanide-eliminating)</fullName>
    </recommendedName>
</protein>
<evidence type="ECO:0000256" key="7">
    <source>
        <dbReference type="ARBA" id="ARBA00022643"/>
    </source>
</evidence>
<evidence type="ECO:0000256" key="4">
    <source>
        <dbReference type="ARBA" id="ARBA00007762"/>
    </source>
</evidence>
<sequence length="240" mass="27849">MAGIESIIQQTSLFLSAVGLEINTFKIGWYNDHVDEPFKLPYPYDTLAICIISTPEMFDKGFKPFLKTGNYSGSMDPLDEFISGYLNKLKTEIPNEEMEIIFDYELLPSRRPKILVQTAGHVSGAAFYYRRKNVKNDPWEANTKIYGVSIHKKYGGWFGFRGVVVFKNVQAPGLKQQLPVDVVCEDEKIIELLEKFNYHWQDWSYRDIVPAIMKYSEEQKVYFDTAPAERRKILEQFINS</sequence>
<dbReference type="InterPro" id="IPR032037">
    <property type="entry name" value="MMACHC"/>
</dbReference>
<keyword evidence="9" id="KW-0521">NADP</keyword>
<dbReference type="GO" id="GO:0071949">
    <property type="term" value="F:FAD binding"/>
    <property type="evidence" value="ECO:0007669"/>
    <property type="project" value="TreeGrafter"/>
</dbReference>
<keyword evidence="10" id="KW-0560">Oxidoreductase</keyword>